<evidence type="ECO:0000313" key="7">
    <source>
        <dbReference type="EMBL" id="BAM02288.1"/>
    </source>
</evidence>
<reference evidence="7 8" key="1">
    <citation type="submission" date="2012-02" db="EMBL/GenBank/DDBJ databases">
        <title>Complete genome sequence of Phycisphaera mikurensis NBRC 102666.</title>
        <authorList>
            <person name="Ankai A."/>
            <person name="Hosoyama A."/>
            <person name="Terui Y."/>
            <person name="Sekine M."/>
            <person name="Fukai R."/>
            <person name="Kato Y."/>
            <person name="Nakamura S."/>
            <person name="Yamada-Narita S."/>
            <person name="Kawakoshi A."/>
            <person name="Fukunaga Y."/>
            <person name="Yamazaki S."/>
            <person name="Fujita N."/>
        </authorList>
    </citation>
    <scope>NUCLEOTIDE SEQUENCE [LARGE SCALE GENOMIC DNA]</scope>
    <source>
        <strain evidence="8">NBRC 102666 / KCTC 22515 / FYK2301M01</strain>
    </source>
</reference>
<dbReference type="KEGG" id="phm:PSMK_01290"/>
<gene>
    <name evidence="7" type="ordered locus">PSMK_01290</name>
</gene>
<evidence type="ECO:0000259" key="6">
    <source>
        <dbReference type="Pfam" id="PF06803"/>
    </source>
</evidence>
<evidence type="ECO:0000256" key="4">
    <source>
        <dbReference type="ARBA" id="ARBA00023136"/>
    </source>
</evidence>
<dbReference type="GO" id="GO:0012505">
    <property type="term" value="C:endomembrane system"/>
    <property type="evidence" value="ECO:0007669"/>
    <property type="project" value="UniProtKB-SubCell"/>
</dbReference>
<comment type="subcellular location">
    <subcellularLocation>
        <location evidence="1">Endomembrane system</location>
        <topology evidence="1">Multi-pass membrane protein</topology>
    </subcellularLocation>
</comment>
<accession>I0IAK0</accession>
<sequence length="86" mass="9589">MAVIDRLNPLARFAKVWRVFKSGATPLWAKILFGVLAAIYLLSPLDLVPDFLPIAGQIDDLIVFPLLIWLATQFAPKVKDKVSGKR</sequence>
<evidence type="ECO:0000313" key="8">
    <source>
        <dbReference type="Proteomes" id="UP000007881"/>
    </source>
</evidence>
<dbReference type="HOGENOM" id="CLU_139031_1_0_0"/>
<dbReference type="RefSeq" id="WP_014435508.1">
    <property type="nucleotide sequence ID" value="NC_017080.1"/>
</dbReference>
<keyword evidence="2 5" id="KW-0812">Transmembrane</keyword>
<evidence type="ECO:0000256" key="2">
    <source>
        <dbReference type="ARBA" id="ARBA00022692"/>
    </source>
</evidence>
<dbReference type="Proteomes" id="UP000007881">
    <property type="component" value="Chromosome"/>
</dbReference>
<feature type="domain" description="DUF1232" evidence="6">
    <location>
        <begin position="35"/>
        <end position="66"/>
    </location>
</feature>
<organism evidence="7 8">
    <name type="scientific">Phycisphaera mikurensis (strain NBRC 102666 / KCTC 22515 / FYK2301M01)</name>
    <dbReference type="NCBI Taxonomy" id="1142394"/>
    <lineage>
        <taxon>Bacteria</taxon>
        <taxon>Pseudomonadati</taxon>
        <taxon>Planctomycetota</taxon>
        <taxon>Phycisphaerae</taxon>
        <taxon>Phycisphaerales</taxon>
        <taxon>Phycisphaeraceae</taxon>
        <taxon>Phycisphaera</taxon>
    </lineage>
</organism>
<dbReference type="AlphaFoldDB" id="I0IAK0"/>
<evidence type="ECO:0000256" key="3">
    <source>
        <dbReference type="ARBA" id="ARBA00022989"/>
    </source>
</evidence>
<dbReference type="Pfam" id="PF06803">
    <property type="entry name" value="DUF1232"/>
    <property type="match status" value="1"/>
</dbReference>
<dbReference type="eggNOG" id="COG3339">
    <property type="taxonomic scope" value="Bacteria"/>
</dbReference>
<dbReference type="InterPro" id="IPR010652">
    <property type="entry name" value="DUF1232"/>
</dbReference>
<dbReference type="OrthoDB" id="292808at2"/>
<keyword evidence="4 5" id="KW-0472">Membrane</keyword>
<name>I0IAK0_PHYMF</name>
<dbReference type="EMBL" id="AP012338">
    <property type="protein sequence ID" value="BAM02288.1"/>
    <property type="molecule type" value="Genomic_DNA"/>
</dbReference>
<keyword evidence="8" id="KW-1185">Reference proteome</keyword>
<feature type="transmembrane region" description="Helical" evidence="5">
    <location>
        <begin position="51"/>
        <end position="71"/>
    </location>
</feature>
<evidence type="ECO:0000256" key="5">
    <source>
        <dbReference type="SAM" id="Phobius"/>
    </source>
</evidence>
<keyword evidence="3 5" id="KW-1133">Transmembrane helix</keyword>
<proteinExistence type="predicted"/>
<protein>
    <recommendedName>
        <fullName evidence="6">DUF1232 domain-containing protein</fullName>
    </recommendedName>
</protein>
<feature type="transmembrane region" description="Helical" evidence="5">
    <location>
        <begin position="27"/>
        <end position="45"/>
    </location>
</feature>
<evidence type="ECO:0000256" key="1">
    <source>
        <dbReference type="ARBA" id="ARBA00004127"/>
    </source>
</evidence>